<keyword evidence="3" id="KW-0326">Glycosidase</keyword>
<evidence type="ECO:0000256" key="3">
    <source>
        <dbReference type="ARBA" id="ARBA00023295"/>
    </source>
</evidence>
<dbReference type="Gene3D" id="3.20.20.80">
    <property type="entry name" value="Glycosidases"/>
    <property type="match status" value="1"/>
</dbReference>
<dbReference type="GO" id="GO:0008422">
    <property type="term" value="F:beta-glucosidase activity"/>
    <property type="evidence" value="ECO:0007669"/>
    <property type="project" value="TreeGrafter"/>
</dbReference>
<dbReference type="PRINTS" id="PR00131">
    <property type="entry name" value="GLHYDRLASE1"/>
</dbReference>
<reference evidence="5" key="1">
    <citation type="submission" date="2023-04" db="EMBL/GenBank/DDBJ databases">
        <title>Black Yeasts Isolated from many extreme environments.</title>
        <authorList>
            <person name="Coleine C."/>
            <person name="Stajich J.E."/>
            <person name="Selbmann L."/>
        </authorList>
    </citation>
    <scope>NUCLEOTIDE SEQUENCE</scope>
    <source>
        <strain evidence="5">CCFEE 5312</strain>
    </source>
</reference>
<dbReference type="InterPro" id="IPR017853">
    <property type="entry name" value="GH"/>
</dbReference>
<evidence type="ECO:0008006" key="7">
    <source>
        <dbReference type="Google" id="ProtNLM"/>
    </source>
</evidence>
<gene>
    <name evidence="5" type="ORF">LTR09_009344</name>
</gene>
<dbReference type="InterPro" id="IPR033132">
    <property type="entry name" value="GH_1_N_CS"/>
</dbReference>
<evidence type="ECO:0000313" key="6">
    <source>
        <dbReference type="Proteomes" id="UP001271007"/>
    </source>
</evidence>
<dbReference type="AlphaFoldDB" id="A0AAJ0D9C9"/>
<evidence type="ECO:0000256" key="4">
    <source>
        <dbReference type="RuleBase" id="RU003690"/>
    </source>
</evidence>
<comment type="similarity">
    <text evidence="1 4">Belongs to the glycosyl hydrolase 1 family.</text>
</comment>
<accession>A0AAJ0D9C9</accession>
<comment type="caution">
    <text evidence="5">The sequence shown here is derived from an EMBL/GenBank/DDBJ whole genome shotgun (WGS) entry which is preliminary data.</text>
</comment>
<dbReference type="PANTHER" id="PTHR10353:SF36">
    <property type="entry name" value="LP05116P"/>
    <property type="match status" value="1"/>
</dbReference>
<evidence type="ECO:0000313" key="5">
    <source>
        <dbReference type="EMBL" id="KAK3049425.1"/>
    </source>
</evidence>
<dbReference type="PANTHER" id="PTHR10353">
    <property type="entry name" value="GLYCOSYL HYDROLASE"/>
    <property type="match status" value="1"/>
</dbReference>
<dbReference type="EMBL" id="JAWDJX010000040">
    <property type="protein sequence ID" value="KAK3049425.1"/>
    <property type="molecule type" value="Genomic_DNA"/>
</dbReference>
<name>A0AAJ0D9C9_9PEZI</name>
<keyword evidence="6" id="KW-1185">Reference proteome</keyword>
<dbReference type="InterPro" id="IPR001360">
    <property type="entry name" value="Glyco_hydro_1"/>
</dbReference>
<proteinExistence type="inferred from homology"/>
<dbReference type="SUPFAM" id="SSF51445">
    <property type="entry name" value="(Trans)glycosidases"/>
    <property type="match status" value="1"/>
</dbReference>
<sequence>MKTSTIATLVASAAFANAQNATKSTAPSAIANATRTQNPTRLASAFILNVNDLWDMLVGPVTEAYYTTTISATPVPSSSLIPPPPLYYPSFPTGPQSPTQAKNESWSFPKDFWWGVAGAAYQVEGAAKDGGRGPSVWDVLSHRATDFVVNNHTADVTNNNYYMYKDDIARIAALGVKAYSLSLSWSRILPFGRGPVNEEAIAHYNDVINTCIEYNVIPMVTLYHWDTPLMLQDTYGGWLSEDIVNDFVEYARIAYGRFGDRVQHWFTVNEPIVFCQQYPFPEHYFKTFPIPDVHQQFHCGQSVLLAHSQAYRLGKKMMPDSMISYKNNGGYKIPLTNSTEDARAVQRAWDFNEGWFSDPIYLTGDYPASVKQYTSSFLRPFTTSEKQTIKGSADIYAHDAYTSQFYFAPEGGVDACINDPNNTAYPSCAATQYTYENGWLIGPAADPLSPWLHKATDWVPEFLQYIKTTWADPAGNLPLAVTEFGFAEPFEAQKVLLQDILYDPLRMSYYHDYMEAILIAISEGVNVVGCLAWSLYDNFEWGSGFAVKFGMQYVNFTDPKLPRYYKASFFEYKNAFDVYQEK</sequence>
<protein>
    <recommendedName>
        <fullName evidence="7">Glycoside hydrolase family 1 protein</fullName>
    </recommendedName>
</protein>
<dbReference type="Pfam" id="PF00232">
    <property type="entry name" value="Glyco_hydro_1"/>
    <property type="match status" value="1"/>
</dbReference>
<evidence type="ECO:0000256" key="2">
    <source>
        <dbReference type="ARBA" id="ARBA00022801"/>
    </source>
</evidence>
<dbReference type="GO" id="GO:0005975">
    <property type="term" value="P:carbohydrate metabolic process"/>
    <property type="evidence" value="ECO:0007669"/>
    <property type="project" value="InterPro"/>
</dbReference>
<evidence type="ECO:0000256" key="1">
    <source>
        <dbReference type="ARBA" id="ARBA00010838"/>
    </source>
</evidence>
<dbReference type="PROSITE" id="PS00653">
    <property type="entry name" value="GLYCOSYL_HYDROL_F1_2"/>
    <property type="match status" value="1"/>
</dbReference>
<keyword evidence="2" id="KW-0378">Hydrolase</keyword>
<dbReference type="Proteomes" id="UP001271007">
    <property type="component" value="Unassembled WGS sequence"/>
</dbReference>
<organism evidence="5 6">
    <name type="scientific">Extremus antarcticus</name>
    <dbReference type="NCBI Taxonomy" id="702011"/>
    <lineage>
        <taxon>Eukaryota</taxon>
        <taxon>Fungi</taxon>
        <taxon>Dikarya</taxon>
        <taxon>Ascomycota</taxon>
        <taxon>Pezizomycotina</taxon>
        <taxon>Dothideomycetes</taxon>
        <taxon>Dothideomycetidae</taxon>
        <taxon>Mycosphaerellales</taxon>
        <taxon>Extremaceae</taxon>
        <taxon>Extremus</taxon>
    </lineage>
</organism>